<keyword evidence="1" id="KW-0812">Transmembrane</keyword>
<feature type="transmembrane region" description="Helical" evidence="1">
    <location>
        <begin position="151"/>
        <end position="170"/>
    </location>
</feature>
<sequence>MILNLIFAMLLKYILAISTIFEVLNIKMTRYFITTFLLTFFCAYLHAQQQSASLTQVRTDTLGIKLKDSPGVKTKSPKVVIHRVITPDTSAILLKDTTRLNADSIKATAHRIIKSYHSFVDSLLASGKFINVKDPPIFFGAEGKQITGKEFIFYSLCFVILILGIFKTFYNNYFNNLFRVFFNTSIRQTQLTDQLLQAKLPSFILNIFFAISVGFYVWLLFKHYHPPRLINNKLLLPFCIAGIGALYFIKYCILKFMGWMSGMQQAADNYIFVIFLVNKITGIILVPFSILLAFSMAAWTNYIVTFSLLMMGLFFLSRYIKTYGVLEYRFPLEPLHFVIYVTAVEILPLLIVYKLVVDYFI</sequence>
<keyword evidence="1" id="KW-1133">Transmembrane helix</keyword>
<evidence type="ECO:0000313" key="3">
    <source>
        <dbReference type="Proteomes" id="UP000326903"/>
    </source>
</evidence>
<protein>
    <submittedName>
        <fullName evidence="2">DUF4271 domain-containing protein</fullName>
    </submittedName>
</protein>
<feature type="transmembrane region" description="Helical" evidence="1">
    <location>
        <begin position="233"/>
        <end position="249"/>
    </location>
</feature>
<evidence type="ECO:0000313" key="2">
    <source>
        <dbReference type="EMBL" id="KAA9039322.1"/>
    </source>
</evidence>
<dbReference type="Pfam" id="PF14093">
    <property type="entry name" value="DUF4271"/>
    <property type="match status" value="1"/>
</dbReference>
<reference evidence="2 3" key="1">
    <citation type="submission" date="2019-09" db="EMBL/GenBank/DDBJ databases">
        <title>Draft genome sequence of Ginsengibacter sp. BR5-29.</title>
        <authorList>
            <person name="Im W.-T."/>
        </authorList>
    </citation>
    <scope>NUCLEOTIDE SEQUENCE [LARGE SCALE GENOMIC DNA]</scope>
    <source>
        <strain evidence="2 3">BR5-29</strain>
    </source>
</reference>
<feature type="transmembrane region" description="Helical" evidence="1">
    <location>
        <begin position="337"/>
        <end position="356"/>
    </location>
</feature>
<feature type="transmembrane region" description="Helical" evidence="1">
    <location>
        <begin position="203"/>
        <end position="221"/>
    </location>
</feature>
<feature type="transmembrane region" description="Helical" evidence="1">
    <location>
        <begin position="31"/>
        <end position="47"/>
    </location>
</feature>
<dbReference type="EMBL" id="VYQF01000002">
    <property type="protein sequence ID" value="KAA9039322.1"/>
    <property type="molecule type" value="Genomic_DNA"/>
</dbReference>
<organism evidence="2 3">
    <name type="scientific">Ginsengibacter hankyongi</name>
    <dbReference type="NCBI Taxonomy" id="2607284"/>
    <lineage>
        <taxon>Bacteria</taxon>
        <taxon>Pseudomonadati</taxon>
        <taxon>Bacteroidota</taxon>
        <taxon>Chitinophagia</taxon>
        <taxon>Chitinophagales</taxon>
        <taxon>Chitinophagaceae</taxon>
        <taxon>Ginsengibacter</taxon>
    </lineage>
</organism>
<dbReference type="AlphaFoldDB" id="A0A5J5IJ47"/>
<feature type="transmembrane region" description="Helical" evidence="1">
    <location>
        <begin position="299"/>
        <end position="316"/>
    </location>
</feature>
<dbReference type="Proteomes" id="UP000326903">
    <property type="component" value="Unassembled WGS sequence"/>
</dbReference>
<feature type="transmembrane region" description="Helical" evidence="1">
    <location>
        <begin position="270"/>
        <end position="293"/>
    </location>
</feature>
<accession>A0A5J5IJ47</accession>
<name>A0A5J5IJ47_9BACT</name>
<comment type="caution">
    <text evidence="2">The sequence shown here is derived from an EMBL/GenBank/DDBJ whole genome shotgun (WGS) entry which is preliminary data.</text>
</comment>
<feature type="transmembrane region" description="Helical" evidence="1">
    <location>
        <begin position="6"/>
        <end position="24"/>
    </location>
</feature>
<gene>
    <name evidence="2" type="ORF">FW778_10860</name>
</gene>
<evidence type="ECO:0000256" key="1">
    <source>
        <dbReference type="SAM" id="Phobius"/>
    </source>
</evidence>
<dbReference type="InterPro" id="IPR025367">
    <property type="entry name" value="DUF4271"/>
</dbReference>
<keyword evidence="3" id="KW-1185">Reference proteome</keyword>
<keyword evidence="1" id="KW-0472">Membrane</keyword>
<proteinExistence type="predicted"/>